<evidence type="ECO:0000313" key="2">
    <source>
        <dbReference type="WBParaSite" id="L893_g28862.t1"/>
    </source>
</evidence>
<name>A0A1I7ZRN6_9BILA</name>
<keyword evidence="1" id="KW-1185">Reference proteome</keyword>
<proteinExistence type="predicted"/>
<dbReference type="AlphaFoldDB" id="A0A1I7ZRN6"/>
<evidence type="ECO:0000313" key="1">
    <source>
        <dbReference type="Proteomes" id="UP000095287"/>
    </source>
</evidence>
<reference evidence="2" key="1">
    <citation type="submission" date="2016-11" db="UniProtKB">
        <authorList>
            <consortium name="WormBaseParasite"/>
        </authorList>
    </citation>
    <scope>IDENTIFICATION</scope>
</reference>
<organism evidence="1 2">
    <name type="scientific">Steinernema glaseri</name>
    <dbReference type="NCBI Taxonomy" id="37863"/>
    <lineage>
        <taxon>Eukaryota</taxon>
        <taxon>Metazoa</taxon>
        <taxon>Ecdysozoa</taxon>
        <taxon>Nematoda</taxon>
        <taxon>Chromadorea</taxon>
        <taxon>Rhabditida</taxon>
        <taxon>Tylenchina</taxon>
        <taxon>Panagrolaimomorpha</taxon>
        <taxon>Strongyloidoidea</taxon>
        <taxon>Steinernematidae</taxon>
        <taxon>Steinernema</taxon>
    </lineage>
</organism>
<sequence>MDYMLYDLVEEIVSYLPRPEVETIARVATRSPRLQNWSAASEDQLEHRVLLDVHVRFQGFEREENKAERSPRIHISATKRLSEETVEEWDFRNWRYAWIQNLRITTSFRDFPFGLSAPIETFKESDIDQVLRLVSLPVDPTARSCLLIVGTDSLYAPYPEMTDLLRKTIEKTRMEFAKVHVDNALKCDALEAFVVNCIERGASLKDMLYYGRSIPHRNVYEVIAPHFGKTRGRPLKVYLEQIRLGFDNIALIADTWLQSDGTFEETEVKSGGFNQQPIWPALKERYKTIVRCRNGGHLAYPTKRSSLFISSDEIRVVKFEPWHVPLDFDWLDALIEKWREGWGFYVWKGERKVHFHFKAHEDWKKLMKKYSPVLWPTGRTLLPIVHSKSPSFLEILEFDDWFEIRLTHALVTQEYLKSLISDWMKGNGETLVNGLTKIEFELKVVPKWSPTLPTSYSHPLRNLRCLISQPPNWTAAMRIVVRICIVPIDPEDVEYWNLELLFGSLQV</sequence>
<dbReference type="WBParaSite" id="L893_g28862.t1">
    <property type="protein sequence ID" value="L893_g28862.t1"/>
    <property type="gene ID" value="L893_g28862"/>
</dbReference>
<accession>A0A1I7ZRN6</accession>
<dbReference type="Proteomes" id="UP000095287">
    <property type="component" value="Unplaced"/>
</dbReference>
<protein>
    <submittedName>
        <fullName evidence="2">F-box domain-containing protein</fullName>
    </submittedName>
</protein>